<reference evidence="1 2" key="1">
    <citation type="submission" date="2012-12" db="EMBL/GenBank/DDBJ databases">
        <authorList>
            <person name="Weinstock G."/>
            <person name="Sodergren E."/>
            <person name="Lobos E.A."/>
            <person name="Fulton L."/>
            <person name="Fulton R."/>
            <person name="Courtney L."/>
            <person name="Fronick C."/>
            <person name="O'Laughlin M."/>
            <person name="Godfrey J."/>
            <person name="Wilson R.M."/>
            <person name="Miner T."/>
            <person name="Farmer C."/>
            <person name="Delehaunty K."/>
            <person name="Cordes M."/>
            <person name="Minx P."/>
            <person name="Tomlinson C."/>
            <person name="Chen J."/>
            <person name="Wollam A."/>
            <person name="Pepin K.H."/>
            <person name="Bhonagiri V."/>
            <person name="Zhang X."/>
            <person name="Suruliraj S."/>
            <person name="Antonio M."/>
            <person name="Secka O."/>
            <person name="Thomas J."/>
            <person name="Warren W."/>
            <person name="Mitreva M."/>
            <person name="Mardis E.R."/>
            <person name="Wilson R.K."/>
        </authorList>
    </citation>
    <scope>NUCLEOTIDE SEQUENCE [LARGE SCALE GENOMIC DNA]</scope>
    <source>
        <strain evidence="1 2">GAM265BSii</strain>
    </source>
</reference>
<dbReference type="Proteomes" id="UP000011872">
    <property type="component" value="Unassembled WGS sequence"/>
</dbReference>
<protein>
    <submittedName>
        <fullName evidence="1">Uncharacterized protein</fullName>
    </submittedName>
</protein>
<accession>M3RI15</accession>
<comment type="caution">
    <text evidence="1">The sequence shown here is derived from an EMBL/GenBank/DDBJ whole genome shotgun (WGS) entry which is preliminary data.</text>
</comment>
<evidence type="ECO:0000313" key="1">
    <source>
        <dbReference type="EMBL" id="EMH31022.1"/>
    </source>
</evidence>
<gene>
    <name evidence="1" type="ORF">HMPREF1421_00093</name>
</gene>
<proteinExistence type="predicted"/>
<name>M3RI15_HELPX</name>
<dbReference type="HOGENOM" id="CLU_3271112_0_0_7"/>
<organism evidence="1 2">
    <name type="scientific">Helicobacter pylori GAM265BSii</name>
    <dbReference type="NCBI Taxonomy" id="1159049"/>
    <lineage>
        <taxon>Bacteria</taxon>
        <taxon>Pseudomonadati</taxon>
        <taxon>Campylobacterota</taxon>
        <taxon>Epsilonproteobacteria</taxon>
        <taxon>Campylobacterales</taxon>
        <taxon>Helicobacteraceae</taxon>
        <taxon>Helicobacter</taxon>
    </lineage>
</organism>
<sequence length="41" mass="4822">MPHKLRIKFKGKPLKLKALRELLKTKAIVLQKLRLTKLSLQ</sequence>
<dbReference type="AlphaFoldDB" id="M3RI15"/>
<dbReference type="EMBL" id="APDY01000007">
    <property type="protein sequence ID" value="EMH31022.1"/>
    <property type="molecule type" value="Genomic_DNA"/>
</dbReference>
<evidence type="ECO:0000313" key="2">
    <source>
        <dbReference type="Proteomes" id="UP000011872"/>
    </source>
</evidence>